<dbReference type="Proteomes" id="UP000406256">
    <property type="component" value="Unassembled WGS sequence"/>
</dbReference>
<organism evidence="2 3">
    <name type="scientific">Pandoraea anhela</name>
    <dbReference type="NCBI Taxonomy" id="2508295"/>
    <lineage>
        <taxon>Bacteria</taxon>
        <taxon>Pseudomonadati</taxon>
        <taxon>Pseudomonadota</taxon>
        <taxon>Betaproteobacteria</taxon>
        <taxon>Burkholderiales</taxon>
        <taxon>Burkholderiaceae</taxon>
        <taxon>Pandoraea</taxon>
    </lineage>
</organism>
<reference evidence="2 3" key="1">
    <citation type="submission" date="2019-08" db="EMBL/GenBank/DDBJ databases">
        <authorList>
            <person name="Peeters C."/>
        </authorList>
    </citation>
    <scope>NUCLEOTIDE SEQUENCE [LARGE SCALE GENOMIC DNA]</scope>
    <source>
        <strain evidence="2 3">LMG 31108</strain>
    </source>
</reference>
<evidence type="ECO:0000256" key="1">
    <source>
        <dbReference type="SAM" id="MobiDB-lite"/>
    </source>
</evidence>
<feature type="compositionally biased region" description="Polar residues" evidence="1">
    <location>
        <begin position="78"/>
        <end position="102"/>
    </location>
</feature>
<keyword evidence="3" id="KW-1185">Reference proteome</keyword>
<proteinExistence type="predicted"/>
<dbReference type="AlphaFoldDB" id="A0A5E4RAT8"/>
<dbReference type="OrthoDB" id="671583at2"/>
<evidence type="ECO:0000313" key="3">
    <source>
        <dbReference type="Proteomes" id="UP000406256"/>
    </source>
</evidence>
<gene>
    <name evidence="2" type="ORF">PAN31108_00038</name>
</gene>
<dbReference type="RefSeq" id="WP_150666905.1">
    <property type="nucleotide sequence ID" value="NZ_CABPSB010000001.1"/>
</dbReference>
<protein>
    <recommendedName>
        <fullName evidence="4">Type III effector protein</fullName>
    </recommendedName>
</protein>
<evidence type="ECO:0000313" key="2">
    <source>
        <dbReference type="EMBL" id="VVD59622.1"/>
    </source>
</evidence>
<name>A0A5E4RAT8_9BURK</name>
<feature type="region of interest" description="Disordered" evidence="1">
    <location>
        <begin position="1"/>
        <end position="108"/>
    </location>
</feature>
<evidence type="ECO:0008006" key="4">
    <source>
        <dbReference type="Google" id="ProtNLM"/>
    </source>
</evidence>
<dbReference type="EMBL" id="CABPSB010000001">
    <property type="protein sequence ID" value="VVD59622.1"/>
    <property type="molecule type" value="Genomic_DNA"/>
</dbReference>
<sequence>MKLTPNPLFAIPTRTPGHHADGVAPGADPRAKLPDAPAPGSAYVNDLRAMGRAGGRGDTASEARAGAGQPAHKRIQARASTKATGSANPSNVTTRPKINTLPSGPKIDTSHDAHKTIDSLAPHDIDQLSAAFGLVKPGETGNRASNTMAIRQRIAVIANDLDNHLIDHDNNSFLDHPAITSKLSAAEAHELKQLLDVAHVYVKSRSFNGPSGPHAMLEMHFDGTRNFRDVRQDVSTAMGLTGQIDHASRRIGELMSRMLAPNGNATLMSVSGLSMGGGAAQVFMAAIDSRLELATRPAVLLLDPVLLNNRQARFAVEGGTRPVDFTSPRGVAVTLDYARDSQRGLMSKMKTVGFHSPGLVRLKLGLDDQDGLRYGEQKPKATPIGMGYHGRTGYYTEALKRFAGDGAQHR</sequence>
<accession>A0A5E4RAT8</accession>